<dbReference type="PANTHER" id="PTHR24235:SF18">
    <property type="entry name" value="G-PROTEIN COUPLED RECEPTORS FAMILY 1 PROFILE DOMAIN-CONTAINING PROTEIN"/>
    <property type="match status" value="1"/>
</dbReference>
<evidence type="ECO:0000256" key="5">
    <source>
        <dbReference type="ARBA" id="ARBA00023040"/>
    </source>
</evidence>
<comment type="similarity">
    <text evidence="2 9">Belongs to the G-protein coupled receptor 1 family.</text>
</comment>
<keyword evidence="7 9" id="KW-0675">Receptor</keyword>
<evidence type="ECO:0000256" key="2">
    <source>
        <dbReference type="ARBA" id="ARBA00010663"/>
    </source>
</evidence>
<dbReference type="PANTHER" id="PTHR24235">
    <property type="entry name" value="NEUROPEPTIDE Y RECEPTOR"/>
    <property type="match status" value="1"/>
</dbReference>
<evidence type="ECO:0000313" key="13">
    <source>
        <dbReference type="EMBL" id="CAB3399687.1"/>
    </source>
</evidence>
<dbReference type="InterPro" id="IPR017452">
    <property type="entry name" value="GPCR_Rhodpsn_7TM"/>
</dbReference>
<keyword evidence="3 9" id="KW-0812">Transmembrane</keyword>
<evidence type="ECO:0000256" key="10">
    <source>
        <dbReference type="SAM" id="MobiDB-lite"/>
    </source>
</evidence>
<keyword evidence="4 11" id="KW-1133">Transmembrane helix</keyword>
<feature type="domain" description="G-protein coupled receptors family 1 profile" evidence="12">
    <location>
        <begin position="45"/>
        <end position="315"/>
    </location>
</feature>
<dbReference type="CDD" id="cd15203">
    <property type="entry name" value="7tmA_NPYR-like"/>
    <property type="match status" value="1"/>
</dbReference>
<feature type="transmembrane region" description="Helical" evidence="11">
    <location>
        <begin position="104"/>
        <end position="129"/>
    </location>
</feature>
<dbReference type="PROSITE" id="PS00237">
    <property type="entry name" value="G_PROTEIN_RECEP_F1_1"/>
    <property type="match status" value="1"/>
</dbReference>
<feature type="region of interest" description="Disordered" evidence="10">
    <location>
        <begin position="428"/>
        <end position="469"/>
    </location>
</feature>
<sequence>MENSTECLNLNEELWDFRADLSSRWPTMIIFAFLYLVIIAAGLIGNTCVVLAILRNKSLQTVPNLFIISLSCSDIVVCCTSATITPITAFKKEWIFGEGLCRVAPFIAGISLCFSTFTLTAISIDRYILIRFPMRKPISHYQALAIIGIICVFAATITSPIMFKQKLDKFANFCGEYCTESWGEKETHIRKLYGAILLLLQLVIPLTIIIICYTAISLRIGQSMILKGAKKQKADNWEVELSEQQRIAVKRRQRTNRMLIGMVVAFALSWIWSVTFNILRDYDYLPELIKNQEYIFGIATHCIAMTSTVWNPLLYAVLNLQLRAAFINLMPNWLRNRLKLECDTQSPLLNHTTNMTANKYGSTATQRLKATVVDTNQGNQIVSTIVEQIHRESNSFKIDSAIRKKSSVIRILVQKKKGEEEEHLIVRESPSPPNMEMQTLSVSDFPIPRRRSAQPRSNKKVVLPRKASF</sequence>
<keyword evidence="5 9" id="KW-0297">G-protein coupled receptor</keyword>
<evidence type="ECO:0000256" key="1">
    <source>
        <dbReference type="ARBA" id="ARBA00004141"/>
    </source>
</evidence>
<feature type="transmembrane region" description="Helical" evidence="11">
    <location>
        <begin position="141"/>
        <end position="163"/>
    </location>
</feature>
<dbReference type="Pfam" id="PF00001">
    <property type="entry name" value="7tm_1"/>
    <property type="match status" value="1"/>
</dbReference>
<keyword evidence="14" id="KW-1185">Reference proteome</keyword>
<dbReference type="PRINTS" id="PR01012">
    <property type="entry name" value="NRPEPTIDEYR"/>
</dbReference>
<comment type="subcellular location">
    <subcellularLocation>
        <location evidence="1">Membrane</location>
        <topology evidence="1">Multi-pass membrane protein</topology>
    </subcellularLocation>
</comment>
<dbReference type="InterPro" id="IPR000276">
    <property type="entry name" value="GPCR_Rhodpsn"/>
</dbReference>
<evidence type="ECO:0000259" key="12">
    <source>
        <dbReference type="PROSITE" id="PS50262"/>
    </source>
</evidence>
<dbReference type="EMBL" id="CADEPM010000002">
    <property type="protein sequence ID" value="CAB3399687.1"/>
    <property type="molecule type" value="Genomic_DNA"/>
</dbReference>
<evidence type="ECO:0000256" key="6">
    <source>
        <dbReference type="ARBA" id="ARBA00023136"/>
    </source>
</evidence>
<evidence type="ECO:0000256" key="7">
    <source>
        <dbReference type="ARBA" id="ARBA00023170"/>
    </source>
</evidence>
<evidence type="ECO:0000256" key="8">
    <source>
        <dbReference type="ARBA" id="ARBA00023224"/>
    </source>
</evidence>
<comment type="caution">
    <text evidence="13">The sequence shown here is derived from an EMBL/GenBank/DDBJ whole genome shotgun (WGS) entry which is preliminary data.</text>
</comment>
<gene>
    <name evidence="13" type="ORF">CBOVIS_LOCUS2772</name>
</gene>
<dbReference type="OrthoDB" id="9046662at2759"/>
<feature type="transmembrane region" description="Helical" evidence="11">
    <location>
        <begin position="65"/>
        <end position="84"/>
    </location>
</feature>
<keyword evidence="8 9" id="KW-0807">Transducer</keyword>
<evidence type="ECO:0000313" key="14">
    <source>
        <dbReference type="Proteomes" id="UP000494206"/>
    </source>
</evidence>
<dbReference type="GO" id="GO:0005886">
    <property type="term" value="C:plasma membrane"/>
    <property type="evidence" value="ECO:0007669"/>
    <property type="project" value="TreeGrafter"/>
</dbReference>
<dbReference type="PRINTS" id="PR00237">
    <property type="entry name" value="GPCRRHODOPSN"/>
</dbReference>
<evidence type="ECO:0000256" key="11">
    <source>
        <dbReference type="SAM" id="Phobius"/>
    </source>
</evidence>
<dbReference type="GO" id="GO:0042923">
    <property type="term" value="F:neuropeptide binding"/>
    <property type="evidence" value="ECO:0007669"/>
    <property type="project" value="TreeGrafter"/>
</dbReference>
<dbReference type="PROSITE" id="PS50262">
    <property type="entry name" value="G_PROTEIN_RECEP_F1_2"/>
    <property type="match status" value="1"/>
</dbReference>
<protein>
    <recommendedName>
        <fullName evidence="12">G-protein coupled receptors family 1 profile domain-containing protein</fullName>
    </recommendedName>
</protein>
<dbReference type="GO" id="GO:0043005">
    <property type="term" value="C:neuron projection"/>
    <property type="evidence" value="ECO:0007669"/>
    <property type="project" value="TreeGrafter"/>
</dbReference>
<keyword evidence="6 11" id="KW-0472">Membrane</keyword>
<feature type="transmembrane region" description="Helical" evidence="11">
    <location>
        <begin position="259"/>
        <end position="279"/>
    </location>
</feature>
<evidence type="ECO:0000256" key="4">
    <source>
        <dbReference type="ARBA" id="ARBA00022989"/>
    </source>
</evidence>
<reference evidence="13 14" key="1">
    <citation type="submission" date="2020-04" db="EMBL/GenBank/DDBJ databases">
        <authorList>
            <person name="Laetsch R D."/>
            <person name="Stevens L."/>
            <person name="Kumar S."/>
            <person name="Blaxter L. M."/>
        </authorList>
    </citation>
    <scope>NUCLEOTIDE SEQUENCE [LARGE SCALE GENOMIC DNA]</scope>
</reference>
<feature type="compositionally biased region" description="Basic residues" evidence="10">
    <location>
        <begin position="448"/>
        <end position="469"/>
    </location>
</feature>
<organism evidence="13 14">
    <name type="scientific">Caenorhabditis bovis</name>
    <dbReference type="NCBI Taxonomy" id="2654633"/>
    <lineage>
        <taxon>Eukaryota</taxon>
        <taxon>Metazoa</taxon>
        <taxon>Ecdysozoa</taxon>
        <taxon>Nematoda</taxon>
        <taxon>Chromadorea</taxon>
        <taxon>Rhabditida</taxon>
        <taxon>Rhabditina</taxon>
        <taxon>Rhabditomorpha</taxon>
        <taxon>Rhabditoidea</taxon>
        <taxon>Rhabditidae</taxon>
        <taxon>Peloderinae</taxon>
        <taxon>Caenorhabditis</taxon>
    </lineage>
</organism>
<evidence type="ECO:0000256" key="3">
    <source>
        <dbReference type="ARBA" id="ARBA00022692"/>
    </source>
</evidence>
<feature type="transmembrane region" description="Helical" evidence="11">
    <location>
        <begin position="294"/>
        <end position="318"/>
    </location>
</feature>
<feature type="transmembrane region" description="Helical" evidence="11">
    <location>
        <begin position="192"/>
        <end position="216"/>
    </location>
</feature>
<dbReference type="Proteomes" id="UP000494206">
    <property type="component" value="Unassembled WGS sequence"/>
</dbReference>
<name>A0A8S1EJU4_9PELO</name>
<dbReference type="AlphaFoldDB" id="A0A8S1EJU4"/>
<dbReference type="SMART" id="SM01381">
    <property type="entry name" value="7TM_GPCR_Srsx"/>
    <property type="match status" value="1"/>
</dbReference>
<evidence type="ECO:0000256" key="9">
    <source>
        <dbReference type="RuleBase" id="RU000688"/>
    </source>
</evidence>
<dbReference type="SUPFAM" id="SSF81321">
    <property type="entry name" value="Family A G protein-coupled receptor-like"/>
    <property type="match status" value="1"/>
</dbReference>
<proteinExistence type="inferred from homology"/>
<accession>A0A8S1EJU4</accession>
<dbReference type="GO" id="GO:0004983">
    <property type="term" value="F:neuropeptide Y receptor activity"/>
    <property type="evidence" value="ECO:0007669"/>
    <property type="project" value="InterPro"/>
</dbReference>
<dbReference type="InterPro" id="IPR000611">
    <property type="entry name" value="NPY_rcpt"/>
</dbReference>
<feature type="transmembrane region" description="Helical" evidence="11">
    <location>
        <begin position="28"/>
        <end position="53"/>
    </location>
</feature>
<dbReference type="Gene3D" id="1.20.1070.10">
    <property type="entry name" value="Rhodopsin 7-helix transmembrane proteins"/>
    <property type="match status" value="1"/>
</dbReference>